<dbReference type="PANTHER" id="PTHR31288">
    <property type="entry name" value="O-FUCOSYLTRANSFERASE FAMILY PROTEIN"/>
    <property type="match status" value="1"/>
</dbReference>
<evidence type="ECO:0000256" key="2">
    <source>
        <dbReference type="ARBA" id="ARBA00022676"/>
    </source>
</evidence>
<comment type="caution">
    <text evidence="7">The sequence shown here is derived from an EMBL/GenBank/DDBJ whole genome shotgun (WGS) entry which is preliminary data.</text>
</comment>
<dbReference type="OrthoDB" id="1899018at2759"/>
<dbReference type="STRING" id="3983.A0A2C9UAJ3"/>
<dbReference type="Gene3D" id="3.40.50.11350">
    <property type="match status" value="1"/>
</dbReference>
<evidence type="ECO:0000256" key="3">
    <source>
        <dbReference type="ARBA" id="ARBA00022679"/>
    </source>
</evidence>
<dbReference type="AlphaFoldDB" id="A0A2C9UAJ3"/>
<dbReference type="GO" id="GO:0006004">
    <property type="term" value="P:fucose metabolic process"/>
    <property type="evidence" value="ECO:0007669"/>
    <property type="project" value="UniProtKB-KW"/>
</dbReference>
<dbReference type="Gramene" id="Manes.16G044900.1.v8.1">
    <property type="protein sequence ID" value="Manes.16G044900.1.v8.1.CDS"/>
    <property type="gene ID" value="Manes.16G044900.v8.1"/>
</dbReference>
<keyword evidence="2" id="KW-0328">Glycosyltransferase</keyword>
<dbReference type="EMBL" id="CM004402">
    <property type="protein sequence ID" value="OAY26404.1"/>
    <property type="molecule type" value="Genomic_DNA"/>
</dbReference>
<protein>
    <recommendedName>
        <fullName evidence="6">O-fucosyltransferase family protein</fullName>
    </recommendedName>
</protein>
<organism evidence="7 8">
    <name type="scientific">Manihot esculenta</name>
    <name type="common">Cassava</name>
    <name type="synonym">Jatropha manihot</name>
    <dbReference type="NCBI Taxonomy" id="3983"/>
    <lineage>
        <taxon>Eukaryota</taxon>
        <taxon>Viridiplantae</taxon>
        <taxon>Streptophyta</taxon>
        <taxon>Embryophyta</taxon>
        <taxon>Tracheophyta</taxon>
        <taxon>Spermatophyta</taxon>
        <taxon>Magnoliopsida</taxon>
        <taxon>eudicotyledons</taxon>
        <taxon>Gunneridae</taxon>
        <taxon>Pentapetalae</taxon>
        <taxon>rosids</taxon>
        <taxon>fabids</taxon>
        <taxon>Malpighiales</taxon>
        <taxon>Euphorbiaceae</taxon>
        <taxon>Crotonoideae</taxon>
        <taxon>Manihoteae</taxon>
        <taxon>Manihot</taxon>
    </lineage>
</organism>
<proteinExistence type="inferred from homology"/>
<evidence type="ECO:0000313" key="7">
    <source>
        <dbReference type="EMBL" id="OAY26404.1"/>
    </source>
</evidence>
<comment type="similarity">
    <text evidence="1">Belongs to the glycosyltransferase GT106 family.</text>
</comment>
<keyword evidence="3" id="KW-0808">Transferase</keyword>
<dbReference type="Proteomes" id="UP000091857">
    <property type="component" value="Chromosome 16"/>
</dbReference>
<evidence type="ECO:0000256" key="5">
    <source>
        <dbReference type="ARBA" id="ARBA00023277"/>
    </source>
</evidence>
<dbReference type="InterPro" id="IPR024709">
    <property type="entry name" value="FucosylTrfase_pln"/>
</dbReference>
<dbReference type="InterPro" id="IPR019378">
    <property type="entry name" value="GDP-Fuc_O-FucTrfase"/>
</dbReference>
<keyword evidence="5" id="KW-0119">Carbohydrate metabolism</keyword>
<dbReference type="GO" id="GO:0005794">
    <property type="term" value="C:Golgi apparatus"/>
    <property type="evidence" value="ECO:0000318"/>
    <property type="project" value="GO_Central"/>
</dbReference>
<keyword evidence="4" id="KW-0294">Fucose metabolism</keyword>
<evidence type="ECO:0000313" key="8">
    <source>
        <dbReference type="Proteomes" id="UP000091857"/>
    </source>
</evidence>
<evidence type="ECO:0000256" key="1">
    <source>
        <dbReference type="ARBA" id="ARBA00007737"/>
    </source>
</evidence>
<dbReference type="Pfam" id="PF10250">
    <property type="entry name" value="O-FucT"/>
    <property type="match status" value="1"/>
</dbReference>
<dbReference type="PANTHER" id="PTHR31288:SF5">
    <property type="entry name" value="PROTEIN MANNAN SYNTHESIS-RELATED 1"/>
    <property type="match status" value="1"/>
</dbReference>
<sequence>MGVDLRQVVAGILTLTMFVMLGNMIKREHFDYVEEKFPGAVDAEFDSGKVTERGLVTFKNMGDGPWMEDGQQLRPCWTESTFDQPARSKGFVTFSLTNGPEYHILQISDAVVVARYVGATLVIPDIRGNKPGDERKFEEVYDVEKFVKSLDGVIKVVKALPNDISIRDFAVVKVPNRVTEDHIAQSVEPIFKTKGNIRLATYFSSVNMRKTTQKSNTDSFACLAMFGTLELHSDVNEVVNSMIERLRSLSRKFDGRFIAVDLRVDLLKKNSCHGSGSSGTKSCYDAKEIALFLRKIGFDKDTTIYLTQSRWDGSLDILKDLFPNTYTKERVMPEDKKTKFLESEDSEFEKVIDFYICSRSDVFVPAISGLFYANVAGKRIVSGKNQILVPADIQGSSASVTDHFSPYVSKKNHLAYSCFC</sequence>
<keyword evidence="8" id="KW-1185">Reference proteome</keyword>
<dbReference type="OMA" id="LWMEDNT"/>
<accession>A0A2C9UAJ3</accession>
<dbReference type="CDD" id="cd11299">
    <property type="entry name" value="O-FucT_plant"/>
    <property type="match status" value="1"/>
</dbReference>
<reference evidence="8" key="1">
    <citation type="journal article" date="2016" name="Nat. Biotechnol.">
        <title>Sequencing wild and cultivated cassava and related species reveals extensive interspecific hybridization and genetic diversity.</title>
        <authorList>
            <person name="Bredeson J.V."/>
            <person name="Lyons J.B."/>
            <person name="Prochnik S.E."/>
            <person name="Wu G.A."/>
            <person name="Ha C.M."/>
            <person name="Edsinger-Gonzales E."/>
            <person name="Grimwood J."/>
            <person name="Schmutz J."/>
            <person name="Rabbi I.Y."/>
            <person name="Egesi C."/>
            <person name="Nauluvula P."/>
            <person name="Lebot V."/>
            <person name="Ndunguru J."/>
            <person name="Mkamilo G."/>
            <person name="Bart R.S."/>
            <person name="Setter T.L."/>
            <person name="Gleadow R.M."/>
            <person name="Kulakow P."/>
            <person name="Ferguson M.E."/>
            <person name="Rounsley S."/>
            <person name="Rokhsar D.S."/>
        </authorList>
    </citation>
    <scope>NUCLEOTIDE SEQUENCE [LARGE SCALE GENOMIC DNA]</scope>
    <source>
        <strain evidence="8">cv. AM560-2</strain>
    </source>
</reference>
<gene>
    <name evidence="7" type="ORF">MANES_16G044900v8</name>
</gene>
<dbReference type="GO" id="GO:0052325">
    <property type="term" value="P:cell wall pectin biosynthetic process"/>
    <property type="evidence" value="ECO:0000318"/>
    <property type="project" value="GO_Central"/>
</dbReference>
<dbReference type="GO" id="GO:0051753">
    <property type="term" value="F:mannan synthase activity"/>
    <property type="evidence" value="ECO:0000318"/>
    <property type="project" value="GO_Central"/>
</dbReference>
<evidence type="ECO:0000256" key="4">
    <source>
        <dbReference type="ARBA" id="ARBA00023253"/>
    </source>
</evidence>
<name>A0A2C9UAJ3_MANES</name>
<dbReference type="PIRSF" id="PIRSF009360">
    <property type="entry name" value="UCP009360"/>
    <property type="match status" value="1"/>
</dbReference>
<evidence type="ECO:0000256" key="6">
    <source>
        <dbReference type="ARBA" id="ARBA00030350"/>
    </source>
</evidence>